<keyword evidence="3" id="KW-1185">Reference proteome</keyword>
<dbReference type="AlphaFoldDB" id="A0AAD5H4U2"/>
<organism evidence="2 3">
    <name type="scientific">Chlorella ohadii</name>
    <dbReference type="NCBI Taxonomy" id="2649997"/>
    <lineage>
        <taxon>Eukaryota</taxon>
        <taxon>Viridiplantae</taxon>
        <taxon>Chlorophyta</taxon>
        <taxon>core chlorophytes</taxon>
        <taxon>Trebouxiophyceae</taxon>
        <taxon>Chlorellales</taxon>
        <taxon>Chlorellaceae</taxon>
        <taxon>Chlorella clade</taxon>
        <taxon>Chlorella</taxon>
    </lineage>
</organism>
<evidence type="ECO:0000313" key="3">
    <source>
        <dbReference type="Proteomes" id="UP001205105"/>
    </source>
</evidence>
<name>A0AAD5H4U2_9CHLO</name>
<evidence type="ECO:0000313" key="2">
    <source>
        <dbReference type="EMBL" id="KAI7843966.1"/>
    </source>
</evidence>
<comment type="caution">
    <text evidence="2">The sequence shown here is derived from an EMBL/GenBank/DDBJ whole genome shotgun (WGS) entry which is preliminary data.</text>
</comment>
<sequence length="354" mass="36638">MAAGRVEASAGGGWALCIPLPDGSEERIVFPEHEQAESSLALLNLRTALQAGDTAEVQRLANFIQADEESIHDMQYLSLPDFIQMLRLGMEDGAADSGQAEQQVSGNNATPSPNAHGTTISMNSTAAGTQSHTVPPAAIKHDPEPAVKMEEAQEGQPAGGGDAAAIAAAPDAAAAAAPAALHQAGAATAPAAADAPTEPMQMGEQHWDGMDLDEADGLGSDYPGVSRVPPCSSGGGGGAELGWQVALVVRLDAGGRPQADAKPAEQLLRTATELEAALASDLAQLWQEQFCGPQSFGVFGRQGDFGQIYNHSISRYNLDAPLWAALSQLGTFSEFQSYLLQLQARSALGPGHLL</sequence>
<feature type="region of interest" description="Disordered" evidence="1">
    <location>
        <begin position="93"/>
        <end position="140"/>
    </location>
</feature>
<evidence type="ECO:0000256" key="1">
    <source>
        <dbReference type="SAM" id="MobiDB-lite"/>
    </source>
</evidence>
<protein>
    <submittedName>
        <fullName evidence="2">Uncharacterized protein</fullName>
    </submittedName>
</protein>
<gene>
    <name evidence="2" type="ORF">COHA_002504</name>
</gene>
<proteinExistence type="predicted"/>
<accession>A0AAD5H4U2</accession>
<dbReference type="EMBL" id="JADXDR010000035">
    <property type="protein sequence ID" value="KAI7843966.1"/>
    <property type="molecule type" value="Genomic_DNA"/>
</dbReference>
<feature type="compositionally biased region" description="Polar residues" evidence="1">
    <location>
        <begin position="99"/>
        <end position="133"/>
    </location>
</feature>
<reference evidence="2" key="1">
    <citation type="submission" date="2020-11" db="EMBL/GenBank/DDBJ databases">
        <title>Chlorella ohadii genome sequencing and assembly.</title>
        <authorList>
            <person name="Murik O."/>
            <person name="Treves H."/>
            <person name="Kedem I."/>
            <person name="Shotland Y."/>
            <person name="Kaplan A."/>
        </authorList>
    </citation>
    <scope>NUCLEOTIDE SEQUENCE</scope>
    <source>
        <strain evidence="2">1</strain>
    </source>
</reference>
<dbReference type="Proteomes" id="UP001205105">
    <property type="component" value="Unassembled WGS sequence"/>
</dbReference>